<gene>
    <name evidence="1" type="ORF">ABFE88_23460</name>
</gene>
<dbReference type="InterPro" id="IPR014347">
    <property type="entry name" value="Tautomerase/MIF_sf"/>
</dbReference>
<name>A0ABV0DL76_9PSED</name>
<dbReference type="Gene3D" id="3.30.429.10">
    <property type="entry name" value="Macrophage Migration Inhibitory Factor"/>
    <property type="match status" value="1"/>
</dbReference>
<proteinExistence type="predicted"/>
<dbReference type="InterPro" id="IPR037479">
    <property type="entry name" value="Tauto_MSAD"/>
</dbReference>
<dbReference type="PANTHER" id="PTHR38460">
    <property type="entry name" value="TAUTOMERASE YOLI-RELATED"/>
    <property type="match status" value="1"/>
</dbReference>
<comment type="caution">
    <text evidence="1">The sequence shown here is derived from an EMBL/GenBank/DDBJ whole genome shotgun (WGS) entry which is preliminary data.</text>
</comment>
<dbReference type="SUPFAM" id="SSF55331">
    <property type="entry name" value="Tautomerase/MIF"/>
    <property type="match status" value="1"/>
</dbReference>
<evidence type="ECO:0000313" key="1">
    <source>
        <dbReference type="EMBL" id="MEN8642614.1"/>
    </source>
</evidence>
<keyword evidence="2" id="KW-1185">Reference proteome</keyword>
<sequence length="127" mass="14354">MPLVRIDIKRNPDASHLPRIGQVVYAAMKSTINVPDHDNFQVLTEHDSDRLVNDPQYLGIQRSDGQVFIQITLSEGRTVEQKKALYLAIAEGLNQQAGVRLEDVFINLVEVRKENWSFGHGIAQYAL</sequence>
<dbReference type="Proteomes" id="UP001424532">
    <property type="component" value="Unassembled WGS sequence"/>
</dbReference>
<organism evidence="1 2">
    <name type="scientific">Pseudomonas sichuanensis</name>
    <dbReference type="NCBI Taxonomy" id="2213015"/>
    <lineage>
        <taxon>Bacteria</taxon>
        <taxon>Pseudomonadati</taxon>
        <taxon>Pseudomonadota</taxon>
        <taxon>Gammaproteobacteria</taxon>
        <taxon>Pseudomonadales</taxon>
        <taxon>Pseudomonadaceae</taxon>
        <taxon>Pseudomonas</taxon>
    </lineage>
</organism>
<dbReference type="EMBL" id="JBDLYL010000036">
    <property type="protein sequence ID" value="MEN8642614.1"/>
    <property type="molecule type" value="Genomic_DNA"/>
</dbReference>
<protein>
    <submittedName>
        <fullName evidence="1">Tautomerase family protein</fullName>
    </submittedName>
</protein>
<dbReference type="Pfam" id="PF14552">
    <property type="entry name" value="Tautomerase_2"/>
    <property type="match status" value="1"/>
</dbReference>
<accession>A0ABV0DL76</accession>
<evidence type="ECO:0000313" key="2">
    <source>
        <dbReference type="Proteomes" id="UP001424532"/>
    </source>
</evidence>
<reference evidence="1 2" key="1">
    <citation type="submission" date="2024-05" db="EMBL/GenBank/DDBJ databases">
        <title>Sequence of Lycoming College course isolates.</title>
        <authorList>
            <person name="Reigle C.A."/>
            <person name="Newman J.D."/>
        </authorList>
    </citation>
    <scope>NUCLEOTIDE SEQUENCE [LARGE SCALE GENOMIC DNA]</scope>
    <source>
        <strain evidence="1 2">CAR-09</strain>
    </source>
</reference>
<dbReference type="RefSeq" id="WP_347151510.1">
    <property type="nucleotide sequence ID" value="NZ_JBDLYL010000036.1"/>
</dbReference>
<dbReference type="PANTHER" id="PTHR38460:SF1">
    <property type="entry name" value="TAUTOMERASE YOLI-RELATED"/>
    <property type="match status" value="1"/>
</dbReference>